<dbReference type="PANTHER" id="PTHR43321:SF3">
    <property type="entry name" value="GLUTAMATE DECARBOXYLASE"/>
    <property type="match status" value="1"/>
</dbReference>
<evidence type="ECO:0000256" key="7">
    <source>
        <dbReference type="PIRSR" id="PIRSR602129-50"/>
    </source>
</evidence>
<dbReference type="Gene3D" id="4.10.280.50">
    <property type="match status" value="1"/>
</dbReference>
<keyword evidence="5 8" id="KW-0456">Lyase</keyword>
<dbReference type="Proteomes" id="UP000595446">
    <property type="component" value="Chromosome"/>
</dbReference>
<dbReference type="Pfam" id="PF00282">
    <property type="entry name" value="Pyridoxal_deC"/>
    <property type="match status" value="1"/>
</dbReference>
<feature type="modified residue" description="N6-(pyridoxal phosphate)lysine" evidence="7">
    <location>
        <position position="277"/>
    </location>
</feature>
<comment type="catalytic activity">
    <reaction evidence="6 9">
        <text>L-glutamate + H(+) = 4-aminobutanoate + CO2</text>
        <dbReference type="Rhea" id="RHEA:17785"/>
        <dbReference type="ChEBI" id="CHEBI:15378"/>
        <dbReference type="ChEBI" id="CHEBI:16526"/>
        <dbReference type="ChEBI" id="CHEBI:29985"/>
        <dbReference type="ChEBI" id="CHEBI:59888"/>
        <dbReference type="EC" id="4.1.1.15"/>
    </reaction>
</comment>
<evidence type="ECO:0000313" key="10">
    <source>
        <dbReference type="EMBL" id="BCO37492.1"/>
    </source>
</evidence>
<dbReference type="InterPro" id="IPR010107">
    <property type="entry name" value="Glutamate_decarboxylase"/>
</dbReference>
<dbReference type="AlphaFoldDB" id="A0A2G8BIQ1"/>
<keyword evidence="4 7" id="KW-0663">Pyridoxal phosphate</keyword>
<dbReference type="CDD" id="cd06450">
    <property type="entry name" value="DOPA_deC_like"/>
    <property type="match status" value="1"/>
</dbReference>
<dbReference type="EMBL" id="AP024237">
    <property type="protein sequence ID" value="BCO37492.1"/>
    <property type="molecule type" value="Genomic_DNA"/>
</dbReference>
<evidence type="ECO:0000256" key="5">
    <source>
        <dbReference type="ARBA" id="ARBA00023239"/>
    </source>
</evidence>
<dbReference type="EC" id="4.1.1.15" evidence="3 9"/>
<dbReference type="FunFam" id="3.40.640.10:FF:000017">
    <property type="entry name" value="Glutamate decarboxylase"/>
    <property type="match status" value="1"/>
</dbReference>
<dbReference type="NCBIfam" id="TIGR01788">
    <property type="entry name" value="Glu-decarb-GAD"/>
    <property type="match status" value="1"/>
</dbReference>
<comment type="similarity">
    <text evidence="2 8">Belongs to the group II decarboxylase family.</text>
</comment>
<dbReference type="FunFam" id="4.10.280.50:FF:000001">
    <property type="entry name" value="Glutamate decarboxylase"/>
    <property type="match status" value="1"/>
</dbReference>
<dbReference type="InterPro" id="IPR015421">
    <property type="entry name" value="PyrdxlP-dep_Trfase_major"/>
</dbReference>
<dbReference type="OrthoDB" id="3401800at2"/>
<keyword evidence="9" id="KW-0210">Decarboxylase</keyword>
<dbReference type="GO" id="GO:0030170">
    <property type="term" value="F:pyridoxal phosphate binding"/>
    <property type="evidence" value="ECO:0007669"/>
    <property type="project" value="InterPro"/>
</dbReference>
<dbReference type="Gene3D" id="3.90.1150.160">
    <property type="match status" value="1"/>
</dbReference>
<dbReference type="RefSeq" id="WP_048890198.1">
    <property type="nucleotide sequence ID" value="NZ_AP024237.1"/>
</dbReference>
<reference evidence="10 11" key="1">
    <citation type="submission" date="2020-12" db="EMBL/GenBank/DDBJ databases">
        <title>Complete genome sequence of Mycobacterium heckeshornense JCM 15655T, closely related to a pathogenic non-tuberculous mycobacterial species Mycobacterium xenopi.</title>
        <authorList>
            <person name="Yoshida M."/>
            <person name="Fukano H."/>
            <person name="Asakura T."/>
            <person name="Suzuki M."/>
            <person name="Hoshino Y."/>
        </authorList>
    </citation>
    <scope>NUCLEOTIDE SEQUENCE [LARGE SCALE GENOMIC DNA]</scope>
    <source>
        <strain evidence="10 11">JCM 15655</strain>
    </source>
</reference>
<dbReference type="InterPro" id="IPR015424">
    <property type="entry name" value="PyrdxlP-dep_Trfase"/>
</dbReference>
<keyword evidence="11" id="KW-1185">Reference proteome</keyword>
<evidence type="ECO:0000256" key="2">
    <source>
        <dbReference type="ARBA" id="ARBA00009533"/>
    </source>
</evidence>
<sequence>MPHHPSVPSHAIAPAYTGRLFTAPVPALRLPDESMDPEAAYRFIHDELMLDGSSRLNLATFVTTWMDPEAETLMAEAFDKNMIDKDEYPATAAIEQRCVCMVADLFHAEGLRDDDPHSATGVSTIGSSEAVMLGGLALKWRWRQRAGSEWKRRTPNLVMGSNVQVVWEKFCRYFDVEPRYLPMEKGRYVITPEQVVEAVDEDTIGVVAILGTTYTGELEPVAEICAALDRLAAAGGVDVPVHVDAASGGFVVPFLHPDLVWDFRLPRVVSINVSGHKYGLTYPGIGFVVWRGREHLPEDLVFRVNYLGGDMPTFTLNFSRPGNQVVGQYYNFLRLGREGYTQVMQSLSQTARWLGHQLAAGEHFELISDGSAIPVLAFRLAGDRGYTEFDVSHELRTFGWQVPAYTMPDNATDVSVLRVVVREGLSADLARALHDDTVTALATLDKLKPGGHFGEQHFAH</sequence>
<evidence type="ECO:0000256" key="4">
    <source>
        <dbReference type="ARBA" id="ARBA00022898"/>
    </source>
</evidence>
<accession>A0A2G8BIQ1</accession>
<dbReference type="GO" id="GO:0004351">
    <property type="term" value="F:glutamate decarboxylase activity"/>
    <property type="evidence" value="ECO:0007669"/>
    <property type="project" value="UniProtKB-EC"/>
</dbReference>
<dbReference type="GO" id="GO:0005829">
    <property type="term" value="C:cytosol"/>
    <property type="evidence" value="ECO:0007669"/>
    <property type="project" value="TreeGrafter"/>
</dbReference>
<dbReference type="PANTHER" id="PTHR43321">
    <property type="entry name" value="GLUTAMATE DECARBOXYLASE"/>
    <property type="match status" value="1"/>
</dbReference>
<evidence type="ECO:0000313" key="11">
    <source>
        <dbReference type="Proteomes" id="UP000595446"/>
    </source>
</evidence>
<evidence type="ECO:0000256" key="8">
    <source>
        <dbReference type="RuleBase" id="RU000382"/>
    </source>
</evidence>
<name>A0A2G8BIQ1_9MYCO</name>
<dbReference type="GO" id="GO:0006538">
    <property type="term" value="P:L-glutamate catabolic process"/>
    <property type="evidence" value="ECO:0007669"/>
    <property type="project" value="TreeGrafter"/>
</dbReference>
<dbReference type="Gene3D" id="3.40.640.10">
    <property type="entry name" value="Type I PLP-dependent aspartate aminotransferase-like (Major domain)"/>
    <property type="match status" value="1"/>
</dbReference>
<evidence type="ECO:0000256" key="1">
    <source>
        <dbReference type="ARBA" id="ARBA00001933"/>
    </source>
</evidence>
<gene>
    <name evidence="10" type="primary">gadB</name>
    <name evidence="10" type="ORF">MHEC_39250</name>
</gene>
<comment type="cofactor">
    <cofactor evidence="1 7 8">
        <name>pyridoxal 5'-phosphate</name>
        <dbReference type="ChEBI" id="CHEBI:597326"/>
    </cofactor>
</comment>
<dbReference type="GO" id="GO:0004058">
    <property type="term" value="F:aromatic-L-amino-acid decarboxylase activity"/>
    <property type="evidence" value="ECO:0007669"/>
    <property type="project" value="UniProtKB-ARBA"/>
</dbReference>
<dbReference type="InterPro" id="IPR002129">
    <property type="entry name" value="PyrdxlP-dep_de-COase"/>
</dbReference>
<evidence type="ECO:0000256" key="9">
    <source>
        <dbReference type="RuleBase" id="RU361171"/>
    </source>
</evidence>
<dbReference type="SUPFAM" id="SSF53383">
    <property type="entry name" value="PLP-dependent transferases"/>
    <property type="match status" value="1"/>
</dbReference>
<evidence type="ECO:0000256" key="3">
    <source>
        <dbReference type="ARBA" id="ARBA00012421"/>
    </source>
</evidence>
<organism evidence="10 11">
    <name type="scientific">Mycobacterium heckeshornense</name>
    <dbReference type="NCBI Taxonomy" id="110505"/>
    <lineage>
        <taxon>Bacteria</taxon>
        <taxon>Bacillati</taxon>
        <taxon>Actinomycetota</taxon>
        <taxon>Actinomycetes</taxon>
        <taxon>Mycobacteriales</taxon>
        <taxon>Mycobacteriaceae</taxon>
        <taxon>Mycobacterium</taxon>
    </lineage>
</organism>
<evidence type="ECO:0000256" key="6">
    <source>
        <dbReference type="ARBA" id="ARBA00048868"/>
    </source>
</evidence>
<protein>
    <recommendedName>
        <fullName evidence="3 9">Glutamate decarboxylase</fullName>
        <ecNumber evidence="3 9">4.1.1.15</ecNumber>
    </recommendedName>
</protein>
<proteinExistence type="inferred from homology"/>
<dbReference type="STRING" id="110505.ACT16_04135"/>